<keyword evidence="1" id="KW-1133">Transmembrane helix</keyword>
<gene>
    <name evidence="2" type="ORF">LCGC14_1290250</name>
</gene>
<feature type="transmembrane region" description="Helical" evidence="1">
    <location>
        <begin position="66"/>
        <end position="91"/>
    </location>
</feature>
<comment type="caution">
    <text evidence="2">The sequence shown here is derived from an EMBL/GenBank/DDBJ whole genome shotgun (WGS) entry which is preliminary data.</text>
</comment>
<dbReference type="InterPro" id="IPR011004">
    <property type="entry name" value="Trimer_LpxA-like_sf"/>
</dbReference>
<evidence type="ECO:0000313" key="2">
    <source>
        <dbReference type="EMBL" id="KKM85315.1"/>
    </source>
</evidence>
<accession>A0A0F9N9A3</accession>
<evidence type="ECO:0000256" key="1">
    <source>
        <dbReference type="SAM" id="Phobius"/>
    </source>
</evidence>
<evidence type="ECO:0008006" key="3">
    <source>
        <dbReference type="Google" id="ProtNLM"/>
    </source>
</evidence>
<keyword evidence="1" id="KW-0812">Transmembrane</keyword>
<sequence length="268" mass="30972">MDNENLDKICDSAQKKEKTVELPALDFFKINFISFLVPLYVCLGLFLLFEYGFINLFSIPDVVHLILLPLFLFSLYYIYLIILIEFTALWARSWNKKSPPKEGVFPRVLDNVNSEEGRMMKYYHKRGFIIKFPIWLTSKSPFPWLINRTLRRISHNKIGKNVIYSDAYVGLEFTDIDINAFIYPTSALSSHAVNSIFGKITMLEIKIGKNNTLYPGIIMGCGALTTDNNVIYPNTVLHKSWRGKPGKFYYQGSPGRPIEIKYKKNVQD</sequence>
<dbReference type="EMBL" id="LAZR01007431">
    <property type="protein sequence ID" value="KKM85315.1"/>
    <property type="molecule type" value="Genomic_DNA"/>
</dbReference>
<proteinExistence type="predicted"/>
<feature type="transmembrane region" description="Helical" evidence="1">
    <location>
        <begin position="32"/>
        <end position="54"/>
    </location>
</feature>
<dbReference type="SUPFAM" id="SSF51161">
    <property type="entry name" value="Trimeric LpxA-like enzymes"/>
    <property type="match status" value="1"/>
</dbReference>
<keyword evidence="1" id="KW-0472">Membrane</keyword>
<dbReference type="AlphaFoldDB" id="A0A0F9N9A3"/>
<organism evidence="2">
    <name type="scientific">marine sediment metagenome</name>
    <dbReference type="NCBI Taxonomy" id="412755"/>
    <lineage>
        <taxon>unclassified sequences</taxon>
        <taxon>metagenomes</taxon>
        <taxon>ecological metagenomes</taxon>
    </lineage>
</organism>
<name>A0A0F9N9A3_9ZZZZ</name>
<reference evidence="2" key="1">
    <citation type="journal article" date="2015" name="Nature">
        <title>Complex archaea that bridge the gap between prokaryotes and eukaryotes.</title>
        <authorList>
            <person name="Spang A."/>
            <person name="Saw J.H."/>
            <person name="Jorgensen S.L."/>
            <person name="Zaremba-Niedzwiedzka K."/>
            <person name="Martijn J."/>
            <person name="Lind A.E."/>
            <person name="van Eijk R."/>
            <person name="Schleper C."/>
            <person name="Guy L."/>
            <person name="Ettema T.J."/>
        </authorList>
    </citation>
    <scope>NUCLEOTIDE SEQUENCE</scope>
</reference>
<protein>
    <recommendedName>
        <fullName evidence="3">Acetyltransferase</fullName>
    </recommendedName>
</protein>